<keyword evidence="1" id="KW-0472">Membrane</keyword>
<keyword evidence="1" id="KW-0812">Transmembrane</keyword>
<protein>
    <submittedName>
        <fullName evidence="2">Uncharacterized protein</fullName>
    </submittedName>
</protein>
<name>A0A0E9UXK9_ANGAN</name>
<evidence type="ECO:0000256" key="1">
    <source>
        <dbReference type="SAM" id="Phobius"/>
    </source>
</evidence>
<organism evidence="2">
    <name type="scientific">Anguilla anguilla</name>
    <name type="common">European freshwater eel</name>
    <name type="synonym">Muraena anguilla</name>
    <dbReference type="NCBI Taxonomy" id="7936"/>
    <lineage>
        <taxon>Eukaryota</taxon>
        <taxon>Metazoa</taxon>
        <taxon>Chordata</taxon>
        <taxon>Craniata</taxon>
        <taxon>Vertebrata</taxon>
        <taxon>Euteleostomi</taxon>
        <taxon>Actinopterygii</taxon>
        <taxon>Neopterygii</taxon>
        <taxon>Teleostei</taxon>
        <taxon>Anguilliformes</taxon>
        <taxon>Anguillidae</taxon>
        <taxon>Anguilla</taxon>
    </lineage>
</organism>
<dbReference type="EMBL" id="GBXM01038662">
    <property type="protein sequence ID" value="JAH69915.1"/>
    <property type="molecule type" value="Transcribed_RNA"/>
</dbReference>
<sequence>MNLKNRSESYAACDTAAKGKTERFGLGASFVQIIWRRMLLYMFPRYFLKVLGYCIAILCLKCASLFFC</sequence>
<reference evidence="2" key="1">
    <citation type="submission" date="2014-11" db="EMBL/GenBank/DDBJ databases">
        <authorList>
            <person name="Amaro Gonzalez C."/>
        </authorList>
    </citation>
    <scope>NUCLEOTIDE SEQUENCE</scope>
</reference>
<evidence type="ECO:0000313" key="2">
    <source>
        <dbReference type="EMBL" id="JAH69915.1"/>
    </source>
</evidence>
<accession>A0A0E9UXK9</accession>
<dbReference type="AlphaFoldDB" id="A0A0E9UXK9"/>
<reference evidence="2" key="2">
    <citation type="journal article" date="2015" name="Fish Shellfish Immunol.">
        <title>Early steps in the European eel (Anguilla anguilla)-Vibrio vulnificus interaction in the gills: Role of the RtxA13 toxin.</title>
        <authorList>
            <person name="Callol A."/>
            <person name="Pajuelo D."/>
            <person name="Ebbesson L."/>
            <person name="Teles M."/>
            <person name="MacKenzie S."/>
            <person name="Amaro C."/>
        </authorList>
    </citation>
    <scope>NUCLEOTIDE SEQUENCE</scope>
</reference>
<keyword evidence="1" id="KW-1133">Transmembrane helix</keyword>
<proteinExistence type="predicted"/>
<feature type="transmembrane region" description="Helical" evidence="1">
    <location>
        <begin position="46"/>
        <end position="67"/>
    </location>
</feature>